<dbReference type="Proteomes" id="UP001237642">
    <property type="component" value="Unassembled WGS sequence"/>
</dbReference>
<dbReference type="EMBL" id="JAUIZM010000004">
    <property type="protein sequence ID" value="KAK1390665.1"/>
    <property type="molecule type" value="Genomic_DNA"/>
</dbReference>
<evidence type="ECO:0000313" key="3">
    <source>
        <dbReference type="EMBL" id="KAK1390665.1"/>
    </source>
</evidence>
<feature type="compositionally biased region" description="Basic and acidic residues" evidence="1">
    <location>
        <begin position="81"/>
        <end position="90"/>
    </location>
</feature>
<dbReference type="InterPro" id="IPR033979">
    <property type="entry name" value="MINDY_domain"/>
</dbReference>
<evidence type="ECO:0000259" key="2">
    <source>
        <dbReference type="Pfam" id="PF04424"/>
    </source>
</evidence>
<feature type="region of interest" description="Disordered" evidence="1">
    <location>
        <begin position="64"/>
        <end position="90"/>
    </location>
</feature>
<dbReference type="InterPro" id="IPR003903">
    <property type="entry name" value="UIM_dom"/>
</dbReference>
<dbReference type="Pfam" id="PF04424">
    <property type="entry name" value="MINDY_DUB"/>
    <property type="match status" value="1"/>
</dbReference>
<reference evidence="3" key="1">
    <citation type="submission" date="2023-02" db="EMBL/GenBank/DDBJ databases">
        <title>Genome of toxic invasive species Heracleum sosnowskyi carries increased number of genes despite the absence of recent whole-genome duplications.</title>
        <authorList>
            <person name="Schelkunov M."/>
            <person name="Shtratnikova V."/>
            <person name="Makarenko M."/>
            <person name="Klepikova A."/>
            <person name="Omelchenko D."/>
            <person name="Novikova G."/>
            <person name="Obukhova E."/>
            <person name="Bogdanov V."/>
            <person name="Penin A."/>
            <person name="Logacheva M."/>
        </authorList>
    </citation>
    <scope>NUCLEOTIDE SEQUENCE</scope>
    <source>
        <strain evidence="3">Hsosn_3</strain>
        <tissue evidence="3">Leaf</tissue>
    </source>
</reference>
<evidence type="ECO:0000313" key="4">
    <source>
        <dbReference type="Proteomes" id="UP001237642"/>
    </source>
</evidence>
<sequence>MLITRRQDWLKFKRYKGECEIFNLLGISWIVDPQDRDTYNAIGSKSYDTISTDLAASGTDTVRSEYKTEPSPGLSSVSVSEHNKARTRKGDIGEDAELQRALKLSEAEISGRQGALIRKFVKANSSQLTVHGLSHLQEEVKEDELCVFFRNNHFSTMFKHGGKLYLLATDEGFLNQPNLVWEKLDDVKGNTKYMTGSFNEFKAEEDHGYLASAYDDSSYKELTITLQEAST</sequence>
<dbReference type="GO" id="GO:0004843">
    <property type="term" value="F:cysteine-type deubiquitinase activity"/>
    <property type="evidence" value="ECO:0007669"/>
    <property type="project" value="InterPro"/>
</dbReference>
<comment type="caution">
    <text evidence="3">The sequence shown here is derived from an EMBL/GenBank/DDBJ whole genome shotgun (WGS) entry which is preliminary data.</text>
</comment>
<dbReference type="GO" id="GO:0071944">
    <property type="term" value="C:cell periphery"/>
    <property type="evidence" value="ECO:0007669"/>
    <property type="project" value="TreeGrafter"/>
</dbReference>
<protein>
    <recommendedName>
        <fullName evidence="2">MINDY deubiquitinase domain-containing protein</fullName>
    </recommendedName>
</protein>
<dbReference type="PANTHER" id="PTHR18063:SF6">
    <property type="entry name" value="UBIQUITIN CARBOXYL-TERMINAL HYDROLASE"/>
    <property type="match status" value="1"/>
</dbReference>
<dbReference type="GO" id="GO:1990380">
    <property type="term" value="F:K48-linked deubiquitinase activity"/>
    <property type="evidence" value="ECO:0007669"/>
    <property type="project" value="InterPro"/>
</dbReference>
<dbReference type="PROSITE" id="PS50330">
    <property type="entry name" value="UIM"/>
    <property type="match status" value="1"/>
</dbReference>
<reference evidence="3" key="2">
    <citation type="submission" date="2023-05" db="EMBL/GenBank/DDBJ databases">
        <authorList>
            <person name="Schelkunov M.I."/>
        </authorList>
    </citation>
    <scope>NUCLEOTIDE SEQUENCE</scope>
    <source>
        <strain evidence="3">Hsosn_3</strain>
        <tissue evidence="3">Leaf</tissue>
    </source>
</reference>
<accession>A0AAD8IRU2</accession>
<dbReference type="PANTHER" id="PTHR18063">
    <property type="entry name" value="NF-E2 INDUCIBLE PROTEIN"/>
    <property type="match status" value="1"/>
</dbReference>
<gene>
    <name evidence="3" type="ORF">POM88_018843</name>
</gene>
<dbReference type="InterPro" id="IPR007518">
    <property type="entry name" value="MINDY"/>
</dbReference>
<organism evidence="3 4">
    <name type="scientific">Heracleum sosnowskyi</name>
    <dbReference type="NCBI Taxonomy" id="360622"/>
    <lineage>
        <taxon>Eukaryota</taxon>
        <taxon>Viridiplantae</taxon>
        <taxon>Streptophyta</taxon>
        <taxon>Embryophyta</taxon>
        <taxon>Tracheophyta</taxon>
        <taxon>Spermatophyta</taxon>
        <taxon>Magnoliopsida</taxon>
        <taxon>eudicotyledons</taxon>
        <taxon>Gunneridae</taxon>
        <taxon>Pentapetalae</taxon>
        <taxon>asterids</taxon>
        <taxon>campanulids</taxon>
        <taxon>Apiales</taxon>
        <taxon>Apiaceae</taxon>
        <taxon>Apioideae</taxon>
        <taxon>apioid superclade</taxon>
        <taxon>Tordylieae</taxon>
        <taxon>Tordyliinae</taxon>
        <taxon>Heracleum</taxon>
    </lineage>
</organism>
<name>A0AAD8IRU2_9APIA</name>
<feature type="domain" description="MINDY deubiquitinase" evidence="2">
    <location>
        <begin position="15"/>
        <end position="198"/>
    </location>
</feature>
<dbReference type="GO" id="GO:0071108">
    <property type="term" value="P:protein K48-linked deubiquitination"/>
    <property type="evidence" value="ECO:0007669"/>
    <property type="project" value="TreeGrafter"/>
</dbReference>
<dbReference type="AlphaFoldDB" id="A0AAD8IRU2"/>
<dbReference type="GO" id="GO:0005829">
    <property type="term" value="C:cytosol"/>
    <property type="evidence" value="ECO:0007669"/>
    <property type="project" value="TreeGrafter"/>
</dbReference>
<keyword evidence="4" id="KW-1185">Reference proteome</keyword>
<proteinExistence type="predicted"/>
<evidence type="ECO:0000256" key="1">
    <source>
        <dbReference type="SAM" id="MobiDB-lite"/>
    </source>
</evidence>
<dbReference type="GO" id="GO:0016807">
    <property type="term" value="F:cysteine-type carboxypeptidase activity"/>
    <property type="evidence" value="ECO:0007669"/>
    <property type="project" value="TreeGrafter"/>
</dbReference>